<dbReference type="EMBL" id="PUHZ01000021">
    <property type="protein sequence ID" value="PQO44028.1"/>
    <property type="molecule type" value="Genomic_DNA"/>
</dbReference>
<dbReference type="RefSeq" id="WP_105337427.1">
    <property type="nucleotide sequence ID" value="NZ_PUHZ01000021.1"/>
</dbReference>
<dbReference type="AlphaFoldDB" id="A0A2S8GHT9"/>
<gene>
    <name evidence="1" type="ORF">C5Y93_21030</name>
</gene>
<reference evidence="1 2" key="1">
    <citation type="submission" date="2018-02" db="EMBL/GenBank/DDBJ databases">
        <title>Comparative genomes isolates from brazilian mangrove.</title>
        <authorList>
            <person name="Araujo J.E."/>
            <person name="Taketani R.G."/>
            <person name="Silva M.C.P."/>
            <person name="Loureco M.V."/>
            <person name="Andreote F.D."/>
        </authorList>
    </citation>
    <scope>NUCLEOTIDE SEQUENCE [LARGE SCALE GENOMIC DNA]</scope>
    <source>
        <strain evidence="1 2">Nap-Phe MGV</strain>
    </source>
</reference>
<proteinExistence type="predicted"/>
<evidence type="ECO:0000313" key="1">
    <source>
        <dbReference type="EMBL" id="PQO44028.1"/>
    </source>
</evidence>
<comment type="caution">
    <text evidence="1">The sequence shown here is derived from an EMBL/GenBank/DDBJ whole genome shotgun (WGS) entry which is preliminary data.</text>
</comment>
<dbReference type="OrthoDB" id="286994at2"/>
<evidence type="ECO:0000313" key="2">
    <source>
        <dbReference type="Proteomes" id="UP000237819"/>
    </source>
</evidence>
<name>A0A2S8GHT9_9BACT</name>
<protein>
    <submittedName>
        <fullName evidence="1">Uncharacterized protein</fullName>
    </submittedName>
</protein>
<accession>A0A2S8GHT9</accession>
<sequence length="66" mass="7757">MKTYRVEISSATLVCVERFLDYVAVTQNAPLNAERWWTERGSGRCLYDELSLERAVIYLRDAQDRK</sequence>
<organism evidence="1 2">
    <name type="scientific">Blastopirellula marina</name>
    <dbReference type="NCBI Taxonomy" id="124"/>
    <lineage>
        <taxon>Bacteria</taxon>
        <taxon>Pseudomonadati</taxon>
        <taxon>Planctomycetota</taxon>
        <taxon>Planctomycetia</taxon>
        <taxon>Pirellulales</taxon>
        <taxon>Pirellulaceae</taxon>
        <taxon>Blastopirellula</taxon>
    </lineage>
</organism>
<dbReference type="Proteomes" id="UP000237819">
    <property type="component" value="Unassembled WGS sequence"/>
</dbReference>